<comment type="caution">
    <text evidence="2">The sequence shown here is derived from an EMBL/GenBank/DDBJ whole genome shotgun (WGS) entry which is preliminary data.</text>
</comment>
<evidence type="ECO:0000313" key="3">
    <source>
        <dbReference type="Proteomes" id="UP000305267"/>
    </source>
</evidence>
<dbReference type="Proteomes" id="UP000305267">
    <property type="component" value="Unassembled WGS sequence"/>
</dbReference>
<sequence length="69" mass="7990">MSSHRKSPPNHEHGTAQRNTILRDQIETLRQRARSRPTLIEEWAQDVQRDDSAERAVTRLARLKASGKM</sequence>
<gene>
    <name evidence="2" type="ORF">FF100_11640</name>
</gene>
<dbReference type="AlphaFoldDB" id="A0A5C4LIQ4"/>
<evidence type="ECO:0000256" key="1">
    <source>
        <dbReference type="SAM" id="MobiDB-lite"/>
    </source>
</evidence>
<name>A0A5C4LIQ4_9HYPH</name>
<protein>
    <submittedName>
        <fullName evidence="2">Uncharacterized protein</fullName>
    </submittedName>
</protein>
<evidence type="ECO:0000313" key="2">
    <source>
        <dbReference type="EMBL" id="TNC13445.1"/>
    </source>
</evidence>
<accession>A0A5C4LIQ4</accession>
<dbReference type="RefSeq" id="WP_139035879.1">
    <property type="nucleotide sequence ID" value="NZ_VDDA01000004.1"/>
</dbReference>
<dbReference type="OrthoDB" id="7999245at2"/>
<dbReference type="EMBL" id="VDDA01000004">
    <property type="protein sequence ID" value="TNC13445.1"/>
    <property type="molecule type" value="Genomic_DNA"/>
</dbReference>
<proteinExistence type="predicted"/>
<feature type="region of interest" description="Disordered" evidence="1">
    <location>
        <begin position="1"/>
        <end position="23"/>
    </location>
</feature>
<organism evidence="2 3">
    <name type="scientific">Methylobacterium terricola</name>
    <dbReference type="NCBI Taxonomy" id="2583531"/>
    <lineage>
        <taxon>Bacteria</taxon>
        <taxon>Pseudomonadati</taxon>
        <taxon>Pseudomonadota</taxon>
        <taxon>Alphaproteobacteria</taxon>
        <taxon>Hyphomicrobiales</taxon>
        <taxon>Methylobacteriaceae</taxon>
        <taxon>Methylobacterium</taxon>
    </lineage>
</organism>
<keyword evidence="3" id="KW-1185">Reference proteome</keyword>
<reference evidence="2 3" key="1">
    <citation type="submission" date="2019-06" db="EMBL/GenBank/DDBJ databases">
        <title>Genome of Methylobacterium sp. 17Sr1-39.</title>
        <authorList>
            <person name="Seo T."/>
        </authorList>
    </citation>
    <scope>NUCLEOTIDE SEQUENCE [LARGE SCALE GENOMIC DNA]</scope>
    <source>
        <strain evidence="2 3">17Sr1-39</strain>
    </source>
</reference>